<reference evidence="3 4" key="1">
    <citation type="journal article" date="2012" name="Science">
        <title>Ecological populations of bacteria act as socially cohesive units of antibiotic production and resistance.</title>
        <authorList>
            <person name="Cordero O.X."/>
            <person name="Wildschutte H."/>
            <person name="Kirkup B."/>
            <person name="Proehl S."/>
            <person name="Ngo L."/>
            <person name="Hussain F."/>
            <person name="Le Roux F."/>
            <person name="Mincer T."/>
            <person name="Polz M.F."/>
        </authorList>
    </citation>
    <scope>NUCLEOTIDE SEQUENCE [LARGE SCALE GENOMIC DNA]</scope>
    <source>
        <strain evidence="3 4">FF-238</strain>
    </source>
</reference>
<dbReference type="Pfam" id="PF03724">
    <property type="entry name" value="META"/>
    <property type="match status" value="1"/>
</dbReference>
<keyword evidence="1" id="KW-0732">Signal</keyword>
<dbReference type="Gene3D" id="2.40.128.270">
    <property type="match status" value="1"/>
</dbReference>
<dbReference type="RefSeq" id="WP_017053706.1">
    <property type="nucleotide sequence ID" value="NZ_AJYW02000021.1"/>
</dbReference>
<dbReference type="EMBL" id="AJYW02000021">
    <property type="protein sequence ID" value="OEE79577.1"/>
    <property type="molecule type" value="Genomic_DNA"/>
</dbReference>
<dbReference type="AlphaFoldDB" id="A0A1E5D7C7"/>
<evidence type="ECO:0000313" key="3">
    <source>
        <dbReference type="EMBL" id="OEE79577.1"/>
    </source>
</evidence>
<evidence type="ECO:0000256" key="1">
    <source>
        <dbReference type="SAM" id="SignalP"/>
    </source>
</evidence>
<feature type="chain" id="PRO_5009173601" evidence="1">
    <location>
        <begin position="26"/>
        <end position="148"/>
    </location>
</feature>
<accession>A0A1E5D7C7</accession>
<evidence type="ECO:0000313" key="4">
    <source>
        <dbReference type="Proteomes" id="UP000094165"/>
    </source>
</evidence>
<dbReference type="PANTHER" id="PTHR35535">
    <property type="entry name" value="HEAT SHOCK PROTEIN HSLJ"/>
    <property type="match status" value="1"/>
</dbReference>
<evidence type="ECO:0000259" key="2">
    <source>
        <dbReference type="Pfam" id="PF03724"/>
    </source>
</evidence>
<dbReference type="Proteomes" id="UP000094165">
    <property type="component" value="Unassembled WGS sequence"/>
</dbReference>
<proteinExistence type="predicted"/>
<protein>
    <submittedName>
        <fullName evidence="3">Heat-shock protein HslJ</fullName>
    </submittedName>
</protein>
<dbReference type="InterPro" id="IPR053147">
    <property type="entry name" value="Hsp_HslJ-like"/>
</dbReference>
<gene>
    <name evidence="3" type="ORF">A130_11060</name>
</gene>
<dbReference type="PANTHER" id="PTHR35535:SF1">
    <property type="entry name" value="HEAT SHOCK PROTEIN HSLJ"/>
    <property type="match status" value="1"/>
</dbReference>
<dbReference type="InterPro" id="IPR005184">
    <property type="entry name" value="DUF306_Meta_HslJ"/>
</dbReference>
<name>A0A1E5D7C7_9VIBR</name>
<feature type="domain" description="DUF306" evidence="2">
    <location>
        <begin position="33"/>
        <end position="140"/>
    </location>
</feature>
<dbReference type="InterPro" id="IPR038670">
    <property type="entry name" value="HslJ-like_sf"/>
</dbReference>
<sequence>MKFSSKTLFAAVSLPIMLSACTGNADDNSIVTEQDLQHHHWELTKIDGKQVNSDSKVPAASLEIGEKMTANGNAGCNNFFGQSELENGKFRIKQMGMTMKMCPEESMAVESTVSQTLSDWSQLTLTKESLILKNDSHILTYTLRDWKN</sequence>
<feature type="signal peptide" evidence="1">
    <location>
        <begin position="1"/>
        <end position="25"/>
    </location>
</feature>
<keyword evidence="4" id="KW-1185">Reference proteome</keyword>
<comment type="caution">
    <text evidence="3">The sequence shown here is derived from an EMBL/GenBank/DDBJ whole genome shotgun (WGS) entry which is preliminary data.</text>
</comment>
<dbReference type="PROSITE" id="PS51257">
    <property type="entry name" value="PROKAR_LIPOPROTEIN"/>
    <property type="match status" value="1"/>
</dbReference>
<organism evidence="3 4">
    <name type="scientific">Vibrio genomosp. F6 str. FF-238</name>
    <dbReference type="NCBI Taxonomy" id="1191298"/>
    <lineage>
        <taxon>Bacteria</taxon>
        <taxon>Pseudomonadati</taxon>
        <taxon>Pseudomonadota</taxon>
        <taxon>Gammaproteobacteria</taxon>
        <taxon>Vibrionales</taxon>
        <taxon>Vibrionaceae</taxon>
        <taxon>Vibrio</taxon>
    </lineage>
</organism>